<gene>
    <name evidence="2" type="ORF">GCM10009775_04340</name>
</gene>
<evidence type="ECO:0000313" key="2">
    <source>
        <dbReference type="EMBL" id="GAA1915037.1"/>
    </source>
</evidence>
<keyword evidence="3" id="KW-1185">Reference proteome</keyword>
<accession>A0ABN2PBW9</accession>
<evidence type="ECO:0000256" key="1">
    <source>
        <dbReference type="SAM" id="MobiDB-lite"/>
    </source>
</evidence>
<reference evidence="2 3" key="1">
    <citation type="journal article" date="2019" name="Int. J. Syst. Evol. Microbiol.">
        <title>The Global Catalogue of Microorganisms (GCM) 10K type strain sequencing project: providing services to taxonomists for standard genome sequencing and annotation.</title>
        <authorList>
            <consortium name="The Broad Institute Genomics Platform"/>
            <consortium name="The Broad Institute Genome Sequencing Center for Infectious Disease"/>
            <person name="Wu L."/>
            <person name="Ma J."/>
        </authorList>
    </citation>
    <scope>NUCLEOTIDE SEQUENCE [LARGE SCALE GENOMIC DNA]</scope>
    <source>
        <strain evidence="2 3">JCM 14900</strain>
    </source>
</reference>
<organism evidence="2 3">
    <name type="scientific">Microbacterium aoyamense</name>
    <dbReference type="NCBI Taxonomy" id="344166"/>
    <lineage>
        <taxon>Bacteria</taxon>
        <taxon>Bacillati</taxon>
        <taxon>Actinomycetota</taxon>
        <taxon>Actinomycetes</taxon>
        <taxon>Micrococcales</taxon>
        <taxon>Microbacteriaceae</taxon>
        <taxon>Microbacterium</taxon>
    </lineage>
</organism>
<name>A0ABN2PBW9_9MICO</name>
<sequence length="45" mass="5109">MDARGGRGMSPSVMFPPADDASEREHNAYDAWYEAQESKRKDYDA</sequence>
<evidence type="ECO:0000313" key="3">
    <source>
        <dbReference type="Proteomes" id="UP001501343"/>
    </source>
</evidence>
<proteinExistence type="predicted"/>
<dbReference type="EMBL" id="BAAAOF010000002">
    <property type="protein sequence ID" value="GAA1915037.1"/>
    <property type="molecule type" value="Genomic_DNA"/>
</dbReference>
<comment type="caution">
    <text evidence="2">The sequence shown here is derived from an EMBL/GenBank/DDBJ whole genome shotgun (WGS) entry which is preliminary data.</text>
</comment>
<dbReference type="Proteomes" id="UP001501343">
    <property type="component" value="Unassembled WGS sequence"/>
</dbReference>
<feature type="region of interest" description="Disordered" evidence="1">
    <location>
        <begin position="1"/>
        <end position="30"/>
    </location>
</feature>
<protein>
    <submittedName>
        <fullName evidence="2">Uncharacterized protein</fullName>
    </submittedName>
</protein>